<dbReference type="Proteomes" id="UP001152484">
    <property type="component" value="Unassembled WGS sequence"/>
</dbReference>
<dbReference type="AlphaFoldDB" id="A0A9P0ZZY7"/>
<protein>
    <submittedName>
        <fullName evidence="2">Uncharacterized protein</fullName>
    </submittedName>
</protein>
<sequence>MSPADQQGPIARRTYRTLTLGAGRTQEASSWGRTFPPLGRKPRSWQDTGGKLMGTNISTPWQEANILAGSRRQTHGDEQRQVHGDERAKILDNCVSRDTGGGEQMS</sequence>
<evidence type="ECO:0000313" key="3">
    <source>
        <dbReference type="Proteomes" id="UP001152484"/>
    </source>
</evidence>
<evidence type="ECO:0000313" key="2">
    <source>
        <dbReference type="EMBL" id="CAH9119238.1"/>
    </source>
</evidence>
<name>A0A9P0ZZY7_CUSEU</name>
<comment type="caution">
    <text evidence="2">The sequence shown here is derived from an EMBL/GenBank/DDBJ whole genome shotgun (WGS) entry which is preliminary data.</text>
</comment>
<reference evidence="2" key="1">
    <citation type="submission" date="2022-07" db="EMBL/GenBank/DDBJ databases">
        <authorList>
            <person name="Macas J."/>
            <person name="Novak P."/>
            <person name="Neumann P."/>
        </authorList>
    </citation>
    <scope>NUCLEOTIDE SEQUENCE</scope>
</reference>
<dbReference type="EMBL" id="CAMAPE010000079">
    <property type="protein sequence ID" value="CAH9119238.1"/>
    <property type="molecule type" value="Genomic_DNA"/>
</dbReference>
<organism evidence="2 3">
    <name type="scientific">Cuscuta europaea</name>
    <name type="common">European dodder</name>
    <dbReference type="NCBI Taxonomy" id="41803"/>
    <lineage>
        <taxon>Eukaryota</taxon>
        <taxon>Viridiplantae</taxon>
        <taxon>Streptophyta</taxon>
        <taxon>Embryophyta</taxon>
        <taxon>Tracheophyta</taxon>
        <taxon>Spermatophyta</taxon>
        <taxon>Magnoliopsida</taxon>
        <taxon>eudicotyledons</taxon>
        <taxon>Gunneridae</taxon>
        <taxon>Pentapetalae</taxon>
        <taxon>asterids</taxon>
        <taxon>lamiids</taxon>
        <taxon>Solanales</taxon>
        <taxon>Convolvulaceae</taxon>
        <taxon>Cuscuteae</taxon>
        <taxon>Cuscuta</taxon>
        <taxon>Cuscuta subgen. Cuscuta</taxon>
    </lineage>
</organism>
<feature type="region of interest" description="Disordered" evidence="1">
    <location>
        <begin position="22"/>
        <end position="56"/>
    </location>
</feature>
<evidence type="ECO:0000256" key="1">
    <source>
        <dbReference type="SAM" id="MobiDB-lite"/>
    </source>
</evidence>
<proteinExistence type="predicted"/>
<gene>
    <name evidence="2" type="ORF">CEURO_LOCUS22234</name>
</gene>
<accession>A0A9P0ZZY7</accession>
<keyword evidence="3" id="KW-1185">Reference proteome</keyword>